<sequence>MGLLAVMGMSGCMGQMGLSKMLTEANLKAVDNRYGRAGVYMLLSPVYAFTATADLFVFNTIEFWTGKNPITRKGPAVVDTPIKSVIEVNPHLDPSLNRVPLASRSHVEKVDLSYPQPDRARMEVEYQDGRRAVMEGVRRDHYVDLYLDGRKMASLTREEMARYASDIAARQA</sequence>
<gene>
    <name evidence="1" type="ORF">WL1483_258</name>
</gene>
<dbReference type="EMBL" id="CP013067">
    <property type="protein sequence ID" value="ALP39677.1"/>
    <property type="molecule type" value="Genomic_DNA"/>
</dbReference>
<dbReference type="InterPro" id="IPR021768">
    <property type="entry name" value="DUF3332"/>
</dbReference>
<reference evidence="1 2" key="2">
    <citation type="journal article" date="2016" name="Genome Announc.">
        <title>Complete Genome Sequence of the Highly Virulent Aeromonas schubertii Strain WL1483, Isolated from Diseased Snakehead Fish (Channa argus) in China.</title>
        <authorList>
            <person name="Liu L."/>
            <person name="Li N."/>
            <person name="Zhang D."/>
            <person name="Fu X."/>
            <person name="Shi C."/>
            <person name="Lin Q."/>
            <person name="Hao G."/>
        </authorList>
    </citation>
    <scope>NUCLEOTIDE SEQUENCE [LARGE SCALE GENOMIC DNA]</scope>
    <source>
        <strain evidence="1 2">WL1483</strain>
    </source>
</reference>
<dbReference type="Proteomes" id="UP000058114">
    <property type="component" value="Chromosome"/>
</dbReference>
<evidence type="ECO:0000313" key="1">
    <source>
        <dbReference type="EMBL" id="ALP39677.1"/>
    </source>
</evidence>
<dbReference type="Pfam" id="PF11810">
    <property type="entry name" value="DUF3332"/>
    <property type="match status" value="1"/>
</dbReference>
<dbReference type="KEGG" id="asr:WL1483_258"/>
<reference evidence="2" key="1">
    <citation type="submission" date="2015-10" db="EMBL/GenBank/DDBJ databases">
        <title>Complete Genome Sequence of Aeromonas schubertii strain WL1483.</title>
        <authorList>
            <person name="Liu L."/>
        </authorList>
    </citation>
    <scope>NUCLEOTIDE SEQUENCE [LARGE SCALE GENOMIC DNA]</scope>
    <source>
        <strain evidence="2">WL1483</strain>
    </source>
</reference>
<protein>
    <submittedName>
        <fullName evidence="1">Membrane protein</fullName>
    </submittedName>
</protein>
<evidence type="ECO:0000313" key="2">
    <source>
        <dbReference type="Proteomes" id="UP000058114"/>
    </source>
</evidence>
<name>A0A0S2SD87_9GAMM</name>
<accession>A0A0S2SD87</accession>
<dbReference type="PATRIC" id="fig|652.5.peg.1894"/>
<proteinExistence type="predicted"/>
<organism evidence="1 2">
    <name type="scientific">Aeromonas schubertii</name>
    <dbReference type="NCBI Taxonomy" id="652"/>
    <lineage>
        <taxon>Bacteria</taxon>
        <taxon>Pseudomonadati</taxon>
        <taxon>Pseudomonadota</taxon>
        <taxon>Gammaproteobacteria</taxon>
        <taxon>Aeromonadales</taxon>
        <taxon>Aeromonadaceae</taxon>
        <taxon>Aeromonas</taxon>
    </lineage>
</organism>
<dbReference type="AlphaFoldDB" id="A0A0S2SD87"/>